<protein>
    <submittedName>
        <fullName evidence="9">Xylan 1,4-beta-xylosidase</fullName>
    </submittedName>
</protein>
<dbReference type="InterPro" id="IPR014710">
    <property type="entry name" value="RmlC-like_jellyroll"/>
</dbReference>
<dbReference type="GO" id="GO:0005975">
    <property type="term" value="P:carbohydrate metabolic process"/>
    <property type="evidence" value="ECO:0007669"/>
    <property type="project" value="InterPro"/>
</dbReference>
<dbReference type="SUPFAM" id="SSF51445">
    <property type="entry name" value="(Trans)glycosidases"/>
    <property type="match status" value="1"/>
</dbReference>
<dbReference type="PRINTS" id="PR00745">
    <property type="entry name" value="GLHYDRLASE39"/>
</dbReference>
<keyword evidence="6" id="KW-0326">Glycosidase</keyword>
<dbReference type="Gene3D" id="1.10.10.60">
    <property type="entry name" value="Homeodomain-like"/>
    <property type="match status" value="2"/>
</dbReference>
<evidence type="ECO:0000313" key="9">
    <source>
        <dbReference type="EMBL" id="PPK49116.1"/>
    </source>
</evidence>
<dbReference type="Gene3D" id="2.60.120.10">
    <property type="entry name" value="Jelly Rolls"/>
    <property type="match status" value="1"/>
</dbReference>
<evidence type="ECO:0000256" key="4">
    <source>
        <dbReference type="ARBA" id="ARBA00023125"/>
    </source>
</evidence>
<feature type="domain" description="HTH araC/xylS-type" evidence="8">
    <location>
        <begin position="178"/>
        <end position="276"/>
    </location>
</feature>
<evidence type="ECO:0000256" key="7">
    <source>
        <dbReference type="PIRSR" id="PIRSR600514-1"/>
    </source>
</evidence>
<dbReference type="EMBL" id="PTIS01000002">
    <property type="protein sequence ID" value="PPK49116.1"/>
    <property type="molecule type" value="Genomic_DNA"/>
</dbReference>
<feature type="active site" description="Proton donor" evidence="7">
    <location>
        <position position="489"/>
    </location>
</feature>
<dbReference type="PANTHER" id="PTHR43280">
    <property type="entry name" value="ARAC-FAMILY TRANSCRIPTIONAL REGULATOR"/>
    <property type="match status" value="1"/>
</dbReference>
<evidence type="ECO:0000256" key="3">
    <source>
        <dbReference type="ARBA" id="ARBA00023015"/>
    </source>
</evidence>
<dbReference type="PROSITE" id="PS01124">
    <property type="entry name" value="HTH_ARAC_FAMILY_2"/>
    <property type="match status" value="1"/>
</dbReference>
<evidence type="ECO:0000259" key="8">
    <source>
        <dbReference type="PROSITE" id="PS01124"/>
    </source>
</evidence>
<dbReference type="PROSITE" id="PS00041">
    <property type="entry name" value="HTH_ARAC_FAMILY_1"/>
    <property type="match status" value="1"/>
</dbReference>
<keyword evidence="3" id="KW-0805">Transcription regulation</keyword>
<dbReference type="Proteomes" id="UP000239863">
    <property type="component" value="Unassembled WGS sequence"/>
</dbReference>
<dbReference type="SUPFAM" id="SSF51182">
    <property type="entry name" value="RmlC-like cupins"/>
    <property type="match status" value="1"/>
</dbReference>
<dbReference type="SUPFAM" id="SSF51011">
    <property type="entry name" value="Glycosyl hydrolase domain"/>
    <property type="match status" value="1"/>
</dbReference>
<dbReference type="SMART" id="SM00342">
    <property type="entry name" value="HTH_ARAC"/>
    <property type="match status" value="1"/>
</dbReference>
<evidence type="ECO:0000256" key="1">
    <source>
        <dbReference type="ARBA" id="ARBA00008875"/>
    </source>
</evidence>
<keyword evidence="4" id="KW-0238">DNA-binding</keyword>
<dbReference type="InterPro" id="IPR003313">
    <property type="entry name" value="AraC-bd"/>
</dbReference>
<evidence type="ECO:0000256" key="6">
    <source>
        <dbReference type="ARBA" id="ARBA00023295"/>
    </source>
</evidence>
<dbReference type="Pfam" id="PF01229">
    <property type="entry name" value="Glyco_hydro_39"/>
    <property type="match status" value="1"/>
</dbReference>
<gene>
    <name evidence="9" type="ORF">BD821_10227</name>
</gene>
<dbReference type="InterPro" id="IPR011051">
    <property type="entry name" value="RmlC_Cupin_sf"/>
</dbReference>
<dbReference type="Gene3D" id="3.20.20.80">
    <property type="entry name" value="Glycosidases"/>
    <property type="match status" value="1"/>
</dbReference>
<dbReference type="GO" id="GO:0043565">
    <property type="term" value="F:sequence-specific DNA binding"/>
    <property type="evidence" value="ECO:0007669"/>
    <property type="project" value="InterPro"/>
</dbReference>
<name>A0A2S6G052_9CLOT</name>
<keyword evidence="5" id="KW-0804">Transcription</keyword>
<dbReference type="AlphaFoldDB" id="A0A2S6G052"/>
<dbReference type="SUPFAM" id="SSF46689">
    <property type="entry name" value="Homeodomain-like"/>
    <property type="match status" value="1"/>
</dbReference>
<organism evidence="9 10">
    <name type="scientific">Clostridium algidicarnis DSM 15099</name>
    <dbReference type="NCBI Taxonomy" id="1121295"/>
    <lineage>
        <taxon>Bacteria</taxon>
        <taxon>Bacillati</taxon>
        <taxon>Bacillota</taxon>
        <taxon>Clostridia</taxon>
        <taxon>Eubacteriales</taxon>
        <taxon>Clostridiaceae</taxon>
        <taxon>Clostridium</taxon>
    </lineage>
</organism>
<dbReference type="Gene3D" id="2.60.40.1500">
    <property type="entry name" value="Glycosyl hydrolase domain, family 39"/>
    <property type="match status" value="1"/>
</dbReference>
<proteinExistence type="inferred from homology"/>
<dbReference type="GO" id="GO:0004553">
    <property type="term" value="F:hydrolase activity, hydrolyzing O-glycosyl compounds"/>
    <property type="evidence" value="ECO:0007669"/>
    <property type="project" value="InterPro"/>
</dbReference>
<keyword evidence="2" id="KW-0378">Hydrolase</keyword>
<dbReference type="GO" id="GO:0003700">
    <property type="term" value="F:DNA-binding transcription factor activity"/>
    <property type="evidence" value="ECO:0007669"/>
    <property type="project" value="InterPro"/>
</dbReference>
<dbReference type="InterPro" id="IPR017853">
    <property type="entry name" value="GH"/>
</dbReference>
<dbReference type="InterPro" id="IPR049166">
    <property type="entry name" value="GH39_cat"/>
</dbReference>
<dbReference type="InterPro" id="IPR000514">
    <property type="entry name" value="Glyco_hydro_39"/>
</dbReference>
<comment type="caution">
    <text evidence="9">The sequence shown here is derived from an EMBL/GenBank/DDBJ whole genome shotgun (WGS) entry which is preliminary data.</text>
</comment>
<dbReference type="RefSeq" id="WP_242971445.1">
    <property type="nucleotide sequence ID" value="NZ_PTIS01000002.1"/>
</dbReference>
<dbReference type="Pfam" id="PF02311">
    <property type="entry name" value="AraC_binding"/>
    <property type="match status" value="1"/>
</dbReference>
<dbReference type="PANTHER" id="PTHR43280:SF34">
    <property type="entry name" value="ARAC-FAMILY TRANSCRIPTIONAL REGULATOR"/>
    <property type="match status" value="1"/>
</dbReference>
<evidence type="ECO:0000313" key="10">
    <source>
        <dbReference type="Proteomes" id="UP000239863"/>
    </source>
</evidence>
<dbReference type="InterPro" id="IPR018062">
    <property type="entry name" value="HTH_AraC-typ_CS"/>
</dbReference>
<sequence>MIYKYEFIMGDSTLPIKAIIHSVDGFDFHWHDKIEIILVLAGSTNVSVGKEVYLLQESDLILINSNEIHSTRRTKDENILLALQIDPEFYRSCYPMFSKMIFNCKSFLKGDDNEEKFNTIRYYIANIVWTLNKKNKGYELIIGSYVYLIGSYLINNFHYEIIESKSQENNDKDLIRINNILNYVNENFHKNITLREISEKEHLNYHFLSHFIKDKIGMSFQDYLNIVRLNNAVNLLMNSDDTITNIASISGFPSINSFNRLFKKEYNCSPSEYREVLVSSNHETFKGRKESKKIGTYLDVNRNDALKKLYKYLLLPTIKDEDLDTSICGNDIKLISIDGNNEGETFTHYWKKIITFGRASEGLRNNFQLQLRELQGEIGFDYIRFHGIFMDEMMIYNISNQGKVEYNWSYVDNLFDFFKEVNIKPFIELSFMPSELKSTEDTVFFWKGNISPPKDINLWTTLVKEFIKHCINRYGLKEVETWYFEVWNEPEYEYFFWAGSKEEYFTFYKYTTFAIKSISENLKVGGPAITHGTILTSSYLQDFLSYCNDNDILLDFISLHIYPEYISLDDVDKSLLNDMDSRAKLEMAPKLKKIYTDKNNTLNTLKIVNNKILEELNYKPEINVTEWNASSFHGNFIHDTSYVAAFIIKNVLQCIGATSSLGYWTFTDLMEENKLGISSFHGGFGLLNKEGLKKPSYYAYYLLSKLGDKIIDQGEDYIITKKDESIQILAYNYVYFDELFLHGDVSALTHKERYLIYEEKPVKEIKFSIKNIAGYYNITKYKLNRESGSVFDKWIELGAPENMTKEELKYLQGKSQPEIEVSELKLLGEYNNKINVPVHGVELIILEKRV</sequence>
<evidence type="ECO:0000256" key="2">
    <source>
        <dbReference type="ARBA" id="ARBA00022801"/>
    </source>
</evidence>
<comment type="similarity">
    <text evidence="1">Belongs to the glycosyl hydrolase 39 family.</text>
</comment>
<dbReference type="InterPro" id="IPR018060">
    <property type="entry name" value="HTH_AraC"/>
</dbReference>
<dbReference type="Pfam" id="PF12833">
    <property type="entry name" value="HTH_18"/>
    <property type="match status" value="1"/>
</dbReference>
<reference evidence="9 10" key="1">
    <citation type="submission" date="2018-02" db="EMBL/GenBank/DDBJ databases">
        <title>Genomic Encyclopedia of Archaeal and Bacterial Type Strains, Phase II (KMG-II): from individual species to whole genera.</title>
        <authorList>
            <person name="Goeker M."/>
        </authorList>
    </citation>
    <scope>NUCLEOTIDE SEQUENCE [LARGE SCALE GENOMIC DNA]</scope>
    <source>
        <strain evidence="9 10">DSM 15099</strain>
    </source>
</reference>
<dbReference type="InterPro" id="IPR009057">
    <property type="entry name" value="Homeodomain-like_sf"/>
</dbReference>
<accession>A0A2S6G052</accession>
<evidence type="ECO:0000256" key="5">
    <source>
        <dbReference type="ARBA" id="ARBA00023163"/>
    </source>
</evidence>